<keyword evidence="2" id="KW-1185">Reference proteome</keyword>
<sequence>MSEGFGLKEKVEQLEKELAVQKIANQLAFGALIKAVNELYPNKDLYDGLTKFVQEKLDPERVKNIPNLHEAFLEAAKILRTDASPE</sequence>
<dbReference type="EMBL" id="JQ182733">
    <property type="protein sequence ID" value="AFM76412.1"/>
    <property type="molecule type" value="Genomic_DNA"/>
</dbReference>
<dbReference type="RefSeq" id="YP_007112415.1">
    <property type="nucleotide sequence ID" value="NC_019720.1"/>
</dbReference>
<dbReference type="KEGG" id="vg:14182372"/>
<name>K7PH79_9CAUD</name>
<gene>
    <name evidence="1" type="ORF">mEp213_072</name>
</gene>
<dbReference type="OrthoDB" id="34757at10239"/>
<dbReference type="GeneID" id="14182372"/>
<evidence type="ECO:0000313" key="2">
    <source>
        <dbReference type="Proteomes" id="UP000010393"/>
    </source>
</evidence>
<dbReference type="Proteomes" id="UP000010393">
    <property type="component" value="Segment"/>
</dbReference>
<protein>
    <submittedName>
        <fullName evidence="1">Uncharacterized protein</fullName>
    </submittedName>
</protein>
<organism evidence="1 2">
    <name type="scientific">Enterobacteria phage mEp213</name>
    <dbReference type="NCBI Taxonomy" id="1147156"/>
    <lineage>
        <taxon>Viruses</taxon>
        <taxon>Duplodnaviria</taxon>
        <taxon>Heunggongvirae</taxon>
        <taxon>Uroviricota</taxon>
        <taxon>Caudoviricetes</taxon>
        <taxon>Aguilavirus</taxon>
        <taxon>Aguilavirus mEp213</taxon>
    </lineage>
</organism>
<reference evidence="2" key="1">
    <citation type="submission" date="2011-11" db="EMBL/GenBank/DDBJ databases">
        <title>The genomes of several lambdoid coliphages.</title>
        <authorList>
            <person name="Refardt D."/>
            <person name="Gencoglu M."/>
            <person name="Kunzli-Gontarczyk M."/>
            <person name="Bruggmann R."/>
            <person name="Kropinski A.M."/>
        </authorList>
    </citation>
    <scope>NUCLEOTIDE SEQUENCE [LARGE SCALE GENOMIC DNA]</scope>
</reference>
<accession>K7PH79</accession>
<proteinExistence type="predicted"/>
<evidence type="ECO:0000313" key="1">
    <source>
        <dbReference type="EMBL" id="AFM76412.1"/>
    </source>
</evidence>